<organism evidence="1 2">
    <name type="scientific">Gilliamella apicola</name>
    <dbReference type="NCBI Taxonomy" id="1196095"/>
    <lineage>
        <taxon>Bacteria</taxon>
        <taxon>Pseudomonadati</taxon>
        <taxon>Pseudomonadota</taxon>
        <taxon>Gammaproteobacteria</taxon>
        <taxon>Orbales</taxon>
        <taxon>Orbaceae</taxon>
        <taxon>Gilliamella</taxon>
    </lineage>
</organism>
<protein>
    <submittedName>
        <fullName evidence="1">Uncharacterized protein</fullName>
    </submittedName>
</protein>
<accession>A0A556RGF4</accession>
<dbReference type="RefSeq" id="WP_144190353.1">
    <property type="nucleotide sequence ID" value="NZ_VMHL01000006.1"/>
</dbReference>
<gene>
    <name evidence="1" type="ORF">FPQ14_11555</name>
</gene>
<proteinExistence type="predicted"/>
<evidence type="ECO:0000313" key="2">
    <source>
        <dbReference type="Proteomes" id="UP000319138"/>
    </source>
</evidence>
<name>A0A556RGF4_9GAMM</name>
<comment type="caution">
    <text evidence="1">The sequence shown here is derived from an EMBL/GenBank/DDBJ whole genome shotgun (WGS) entry which is preliminary data.</text>
</comment>
<sequence length="77" mass="8925">MTELQITLTIDTNSDDANLKILNDFDDLTFGQAFFIYEVRERLIKHLEVDLPAVSEMLKNVKEFMYAKGISEIPQED</sequence>
<dbReference type="EMBL" id="VMHL01000006">
    <property type="protein sequence ID" value="TSJ87971.1"/>
    <property type="molecule type" value="Genomic_DNA"/>
</dbReference>
<evidence type="ECO:0000313" key="1">
    <source>
        <dbReference type="EMBL" id="TSJ87971.1"/>
    </source>
</evidence>
<dbReference type="Proteomes" id="UP000319138">
    <property type="component" value="Unassembled WGS sequence"/>
</dbReference>
<reference evidence="1 2" key="1">
    <citation type="submission" date="2019-07" db="EMBL/GenBank/DDBJ databases">
        <title>Gilliamella genomes.</title>
        <authorList>
            <person name="Zheng H."/>
        </authorList>
    </citation>
    <scope>NUCLEOTIDE SEQUENCE [LARGE SCALE GENOMIC DNA]</scope>
    <source>
        <strain evidence="1 2">W8131</strain>
    </source>
</reference>
<dbReference type="AlphaFoldDB" id="A0A556RGF4"/>